<comment type="similarity">
    <text evidence="1">Belongs to the 'phage' integrase family.</text>
</comment>
<dbReference type="PANTHER" id="PTHR30349">
    <property type="entry name" value="PHAGE INTEGRASE-RELATED"/>
    <property type="match status" value="1"/>
</dbReference>
<evidence type="ECO:0000256" key="3">
    <source>
        <dbReference type="ARBA" id="ARBA00023125"/>
    </source>
</evidence>
<organism evidence="6 7">
    <name type="scientific">Bifidobacterium catenulatum</name>
    <dbReference type="NCBI Taxonomy" id="1686"/>
    <lineage>
        <taxon>Bacteria</taxon>
        <taxon>Bacillati</taxon>
        <taxon>Actinomycetota</taxon>
        <taxon>Actinomycetes</taxon>
        <taxon>Bifidobacteriales</taxon>
        <taxon>Bifidobacteriaceae</taxon>
        <taxon>Bifidobacterium</taxon>
    </lineage>
</organism>
<dbReference type="Gene3D" id="1.10.150.130">
    <property type="match status" value="1"/>
</dbReference>
<accession>A0AAW5ZY98</accession>
<keyword evidence="3" id="KW-0238">DNA-binding</keyword>
<dbReference type="GO" id="GO:0006310">
    <property type="term" value="P:DNA recombination"/>
    <property type="evidence" value="ECO:0007669"/>
    <property type="project" value="UniProtKB-KW"/>
</dbReference>
<evidence type="ECO:0000259" key="5">
    <source>
        <dbReference type="PROSITE" id="PS51898"/>
    </source>
</evidence>
<reference evidence="6" key="1">
    <citation type="submission" date="2023-01" db="EMBL/GenBank/DDBJ databases">
        <title>Human gut microbiome strain richness.</title>
        <authorList>
            <person name="Chen-Liaw A."/>
        </authorList>
    </citation>
    <scope>NUCLEOTIDE SEQUENCE</scope>
    <source>
        <strain evidence="6">BSD2780120875st1_E5_BSD2780120875b_170604</strain>
    </source>
</reference>
<evidence type="ECO:0000313" key="6">
    <source>
        <dbReference type="EMBL" id="MDB1160766.1"/>
    </source>
</evidence>
<gene>
    <name evidence="6" type="ORF">PL707_00375</name>
</gene>
<name>A0AAW5ZY98_9BIFI</name>
<evidence type="ECO:0000256" key="1">
    <source>
        <dbReference type="ARBA" id="ARBA00008857"/>
    </source>
</evidence>
<dbReference type="InterPro" id="IPR050090">
    <property type="entry name" value="Tyrosine_recombinase_XerCD"/>
</dbReference>
<keyword evidence="2" id="KW-0680">Restriction system</keyword>
<dbReference type="CDD" id="cd01189">
    <property type="entry name" value="INT_ICEBs1_C_like"/>
    <property type="match status" value="1"/>
</dbReference>
<proteinExistence type="inferred from homology"/>
<dbReference type="PANTHER" id="PTHR30349:SF64">
    <property type="entry name" value="PROPHAGE INTEGRASE INTD-RELATED"/>
    <property type="match status" value="1"/>
</dbReference>
<dbReference type="PROSITE" id="PS51898">
    <property type="entry name" value="TYR_RECOMBINASE"/>
    <property type="match status" value="1"/>
</dbReference>
<keyword evidence="4" id="KW-0233">DNA recombination</keyword>
<dbReference type="GO" id="GO:0009307">
    <property type="term" value="P:DNA restriction-modification system"/>
    <property type="evidence" value="ECO:0007669"/>
    <property type="project" value="UniProtKB-KW"/>
</dbReference>
<dbReference type="GO" id="GO:0003677">
    <property type="term" value="F:DNA binding"/>
    <property type="evidence" value="ECO:0007669"/>
    <property type="project" value="UniProtKB-KW"/>
</dbReference>
<sequence length="490" mass="55290">MSRAELSESEGTAFDIHYGDVLIKYGSVLNLEKAKVPRIMDSAIADRQTCDRLQDGDVIIADTAEDSAVGKCTELCNSKGKMVFSGLHTMPLRPMGEYASGYLGHYLNSSAFHSQLLPLMQGIKVISISRSAMADTTMTVPSVDEQRQIGAFFDRLDSLITLHQRKYDGCTLSPIFFRKVHTMQENITSESLFCDYYAQWVRTYKEGAIRDVTMGKYRLTQSWLSKLIPELRLADMDRTAYQQLINGYAQHHERQTTMDFHHQIKGAILDAVDEGLIPRDPTRKVIIKGKQPRIKKMKYLNQFELHAMLADLDLGDEASWDWLILLIAKTGLRFSEALGLTPDDFDFAHQTLSVSKTWDYKNSGGFVPTKNESSVRKVQLDWQLIMQLSGLLKNLPHDKPIFVHGKVYNSTANDVLARHCKNVDVPVISIHGLRHTHASLLLFAGVSIASVSRRLGHASMTTTQETYLHVIRELENKDVDIVMRALSTLI</sequence>
<dbReference type="SUPFAM" id="SSF116734">
    <property type="entry name" value="DNA methylase specificity domain"/>
    <property type="match status" value="1"/>
</dbReference>
<protein>
    <submittedName>
        <fullName evidence="6">Tyrosine-type recombinase/integrase</fullName>
    </submittedName>
</protein>
<comment type="caution">
    <text evidence="6">The sequence shown here is derived from an EMBL/GenBank/DDBJ whole genome shotgun (WGS) entry which is preliminary data.</text>
</comment>
<dbReference type="Pfam" id="PF00589">
    <property type="entry name" value="Phage_integrase"/>
    <property type="match status" value="1"/>
</dbReference>
<dbReference type="GO" id="GO:0015074">
    <property type="term" value="P:DNA integration"/>
    <property type="evidence" value="ECO:0007669"/>
    <property type="project" value="InterPro"/>
</dbReference>
<evidence type="ECO:0000256" key="2">
    <source>
        <dbReference type="ARBA" id="ARBA00022747"/>
    </source>
</evidence>
<feature type="domain" description="Tyr recombinase" evidence="5">
    <location>
        <begin position="295"/>
        <end position="481"/>
    </location>
</feature>
<dbReference type="InterPro" id="IPR002104">
    <property type="entry name" value="Integrase_catalytic"/>
</dbReference>
<dbReference type="Gene3D" id="1.10.443.10">
    <property type="entry name" value="Intergrase catalytic core"/>
    <property type="match status" value="1"/>
</dbReference>
<dbReference type="Proteomes" id="UP001211105">
    <property type="component" value="Unassembled WGS sequence"/>
</dbReference>
<dbReference type="EMBL" id="JAQKGX010000001">
    <property type="protein sequence ID" value="MDB1160766.1"/>
    <property type="molecule type" value="Genomic_DNA"/>
</dbReference>
<dbReference type="InterPro" id="IPR011010">
    <property type="entry name" value="DNA_brk_join_enz"/>
</dbReference>
<dbReference type="InterPro" id="IPR013762">
    <property type="entry name" value="Integrase-like_cat_sf"/>
</dbReference>
<evidence type="ECO:0000256" key="4">
    <source>
        <dbReference type="ARBA" id="ARBA00023172"/>
    </source>
</evidence>
<dbReference type="Gene3D" id="3.90.220.20">
    <property type="entry name" value="DNA methylase specificity domains"/>
    <property type="match status" value="1"/>
</dbReference>
<dbReference type="SUPFAM" id="SSF56349">
    <property type="entry name" value="DNA breaking-rejoining enzymes"/>
    <property type="match status" value="1"/>
</dbReference>
<evidence type="ECO:0000313" key="7">
    <source>
        <dbReference type="Proteomes" id="UP001211105"/>
    </source>
</evidence>
<dbReference type="InterPro" id="IPR010998">
    <property type="entry name" value="Integrase_recombinase_N"/>
</dbReference>
<dbReference type="InterPro" id="IPR044946">
    <property type="entry name" value="Restrct_endonuc_typeI_TRD_sf"/>
</dbReference>
<dbReference type="AlphaFoldDB" id="A0AAW5ZY98"/>